<name>A0A1M5HKP4_9BRAD</name>
<dbReference type="Pfam" id="PF01614">
    <property type="entry name" value="IclR_C"/>
    <property type="match status" value="1"/>
</dbReference>
<dbReference type="Proteomes" id="UP000189796">
    <property type="component" value="Chromosome I"/>
</dbReference>
<evidence type="ECO:0000256" key="1">
    <source>
        <dbReference type="ARBA" id="ARBA00023015"/>
    </source>
</evidence>
<dbReference type="PANTHER" id="PTHR30136">
    <property type="entry name" value="HELIX-TURN-HELIX TRANSCRIPTIONAL REGULATOR, ICLR FAMILY"/>
    <property type="match status" value="1"/>
</dbReference>
<accession>A0A1M5HKP4</accession>
<evidence type="ECO:0000256" key="2">
    <source>
        <dbReference type="ARBA" id="ARBA00023125"/>
    </source>
</evidence>
<dbReference type="SMART" id="SM00346">
    <property type="entry name" value="HTH_ICLR"/>
    <property type="match status" value="1"/>
</dbReference>
<feature type="domain" description="IclR-ED" evidence="5">
    <location>
        <begin position="69"/>
        <end position="255"/>
    </location>
</feature>
<dbReference type="Pfam" id="PF09339">
    <property type="entry name" value="HTH_IclR"/>
    <property type="match status" value="1"/>
</dbReference>
<evidence type="ECO:0000259" key="5">
    <source>
        <dbReference type="PROSITE" id="PS51078"/>
    </source>
</evidence>
<dbReference type="InterPro" id="IPR036388">
    <property type="entry name" value="WH-like_DNA-bd_sf"/>
</dbReference>
<dbReference type="InterPro" id="IPR014757">
    <property type="entry name" value="Tscrpt_reg_IclR_C"/>
</dbReference>
<evidence type="ECO:0000313" key="7">
    <source>
        <dbReference type="Proteomes" id="UP000189796"/>
    </source>
</evidence>
<protein>
    <submittedName>
        <fullName evidence="6">Transcriptional regulator, IclR family</fullName>
    </submittedName>
</protein>
<keyword evidence="1" id="KW-0805">Transcription regulation</keyword>
<dbReference type="InterPro" id="IPR005471">
    <property type="entry name" value="Tscrpt_reg_IclR_N"/>
</dbReference>
<keyword evidence="3" id="KW-0804">Transcription</keyword>
<evidence type="ECO:0000313" key="6">
    <source>
        <dbReference type="EMBL" id="SHG16539.1"/>
    </source>
</evidence>
<dbReference type="PROSITE" id="PS51077">
    <property type="entry name" value="HTH_ICLR"/>
    <property type="match status" value="1"/>
</dbReference>
<dbReference type="InterPro" id="IPR029016">
    <property type="entry name" value="GAF-like_dom_sf"/>
</dbReference>
<dbReference type="InterPro" id="IPR050707">
    <property type="entry name" value="HTH_MetabolicPath_Reg"/>
</dbReference>
<dbReference type="GO" id="GO:0003700">
    <property type="term" value="F:DNA-binding transcription factor activity"/>
    <property type="evidence" value="ECO:0007669"/>
    <property type="project" value="TreeGrafter"/>
</dbReference>
<evidence type="ECO:0000256" key="3">
    <source>
        <dbReference type="ARBA" id="ARBA00023163"/>
    </source>
</evidence>
<dbReference type="GO" id="GO:0003677">
    <property type="term" value="F:DNA binding"/>
    <property type="evidence" value="ECO:0007669"/>
    <property type="project" value="UniProtKB-KW"/>
</dbReference>
<evidence type="ECO:0000259" key="4">
    <source>
        <dbReference type="PROSITE" id="PS51077"/>
    </source>
</evidence>
<dbReference type="AlphaFoldDB" id="A0A1M5HKP4"/>
<dbReference type="SUPFAM" id="SSF55781">
    <property type="entry name" value="GAF domain-like"/>
    <property type="match status" value="1"/>
</dbReference>
<dbReference type="SUPFAM" id="SSF46785">
    <property type="entry name" value="Winged helix' DNA-binding domain"/>
    <property type="match status" value="1"/>
</dbReference>
<sequence length="260" mass="28807">MSSGSPVESVRRAFALLEELNRQRINSVQHLHGATALPKSTIVRLLETLRLLGYVANDPRQGGYQVTSGVRGLSSGFHGDPLVVEAARSWAIEFTRRHKLPIGVAVFDRDAMVVRFSTTRDSPMSPFHATVNMRLPLLTRAMGRAYIAFCPAAERKYILRVLARSAHPEDRAARQPEEVREIIARVRRNGFAERSPDVQPRSANTFSVPIRHGSKVLATLGVSYFISAMPKTKAIASYVPPLLDLAKKIEASVTDLTRVQ</sequence>
<dbReference type="InterPro" id="IPR036390">
    <property type="entry name" value="WH_DNA-bd_sf"/>
</dbReference>
<dbReference type="GO" id="GO:0045892">
    <property type="term" value="P:negative regulation of DNA-templated transcription"/>
    <property type="evidence" value="ECO:0007669"/>
    <property type="project" value="TreeGrafter"/>
</dbReference>
<reference evidence="6 7" key="1">
    <citation type="submission" date="2016-11" db="EMBL/GenBank/DDBJ databases">
        <authorList>
            <person name="Jaros S."/>
            <person name="Januszkiewicz K."/>
            <person name="Wedrychowicz H."/>
        </authorList>
    </citation>
    <scope>NUCLEOTIDE SEQUENCE [LARGE SCALE GENOMIC DNA]</scope>
    <source>
        <strain evidence="6 7">GAS138</strain>
    </source>
</reference>
<feature type="domain" description="HTH iclR-type" evidence="4">
    <location>
        <begin position="7"/>
        <end position="68"/>
    </location>
</feature>
<dbReference type="Gene3D" id="1.10.10.10">
    <property type="entry name" value="Winged helix-like DNA-binding domain superfamily/Winged helix DNA-binding domain"/>
    <property type="match status" value="1"/>
</dbReference>
<dbReference type="EMBL" id="LT670817">
    <property type="protein sequence ID" value="SHG16539.1"/>
    <property type="molecule type" value="Genomic_DNA"/>
</dbReference>
<keyword evidence="2" id="KW-0238">DNA-binding</keyword>
<proteinExistence type="predicted"/>
<organism evidence="6 7">
    <name type="scientific">Bradyrhizobium erythrophlei</name>
    <dbReference type="NCBI Taxonomy" id="1437360"/>
    <lineage>
        <taxon>Bacteria</taxon>
        <taxon>Pseudomonadati</taxon>
        <taxon>Pseudomonadota</taxon>
        <taxon>Alphaproteobacteria</taxon>
        <taxon>Hyphomicrobiales</taxon>
        <taxon>Nitrobacteraceae</taxon>
        <taxon>Bradyrhizobium</taxon>
    </lineage>
</organism>
<dbReference type="PROSITE" id="PS51078">
    <property type="entry name" value="ICLR_ED"/>
    <property type="match status" value="1"/>
</dbReference>
<dbReference type="NCBIfam" id="NF007342">
    <property type="entry name" value="PRK09834.1-4"/>
    <property type="match status" value="1"/>
</dbReference>
<gene>
    <name evidence="6" type="ORF">SAMN05443248_0519</name>
</gene>
<dbReference type="RefSeq" id="WP_172842455.1">
    <property type="nucleotide sequence ID" value="NZ_LT670817.1"/>
</dbReference>
<dbReference type="Gene3D" id="3.30.450.40">
    <property type="match status" value="1"/>
</dbReference>
<dbReference type="PANTHER" id="PTHR30136:SF23">
    <property type="entry name" value="DNA-BINDING TRANSCRIPTIONAL ACTIVATOR MHPR"/>
    <property type="match status" value="1"/>
</dbReference>